<organism evidence="3 4">
    <name type="scientific">Steinernema hermaphroditum</name>
    <dbReference type="NCBI Taxonomy" id="289476"/>
    <lineage>
        <taxon>Eukaryota</taxon>
        <taxon>Metazoa</taxon>
        <taxon>Ecdysozoa</taxon>
        <taxon>Nematoda</taxon>
        <taxon>Chromadorea</taxon>
        <taxon>Rhabditida</taxon>
        <taxon>Tylenchina</taxon>
        <taxon>Panagrolaimomorpha</taxon>
        <taxon>Strongyloidoidea</taxon>
        <taxon>Steinernematidae</taxon>
        <taxon>Steinernema</taxon>
    </lineage>
</organism>
<accession>A0AA39ICC9</accession>
<evidence type="ECO:0000313" key="3">
    <source>
        <dbReference type="EMBL" id="KAK0420644.1"/>
    </source>
</evidence>
<gene>
    <name evidence="3" type="ORF">QR680_014809</name>
</gene>
<keyword evidence="2" id="KW-0812">Transmembrane</keyword>
<feature type="transmembrane region" description="Helical" evidence="2">
    <location>
        <begin position="186"/>
        <end position="205"/>
    </location>
</feature>
<keyword evidence="2" id="KW-1133">Transmembrane helix</keyword>
<keyword evidence="2" id="KW-0472">Membrane</keyword>
<evidence type="ECO:0000256" key="1">
    <source>
        <dbReference type="SAM" id="MobiDB-lite"/>
    </source>
</evidence>
<reference evidence="3" key="1">
    <citation type="submission" date="2023-06" db="EMBL/GenBank/DDBJ databases">
        <title>Genomic analysis of the entomopathogenic nematode Steinernema hermaphroditum.</title>
        <authorList>
            <person name="Schwarz E.M."/>
            <person name="Heppert J.K."/>
            <person name="Baniya A."/>
            <person name="Schwartz H.T."/>
            <person name="Tan C.-H."/>
            <person name="Antoshechkin I."/>
            <person name="Sternberg P.W."/>
            <person name="Goodrich-Blair H."/>
            <person name="Dillman A.R."/>
        </authorList>
    </citation>
    <scope>NUCLEOTIDE SEQUENCE</scope>
    <source>
        <strain evidence="3">PS9179</strain>
        <tissue evidence="3">Whole animal</tissue>
    </source>
</reference>
<feature type="compositionally biased region" description="Polar residues" evidence="1">
    <location>
        <begin position="112"/>
        <end position="135"/>
    </location>
</feature>
<protein>
    <submittedName>
        <fullName evidence="3">Uncharacterized protein</fullName>
    </submittedName>
</protein>
<name>A0AA39ICC9_9BILA</name>
<evidence type="ECO:0000313" key="4">
    <source>
        <dbReference type="Proteomes" id="UP001175271"/>
    </source>
</evidence>
<dbReference type="EMBL" id="JAUCMV010000002">
    <property type="protein sequence ID" value="KAK0420644.1"/>
    <property type="molecule type" value="Genomic_DNA"/>
</dbReference>
<evidence type="ECO:0000256" key="2">
    <source>
        <dbReference type="SAM" id="Phobius"/>
    </source>
</evidence>
<dbReference type="AlphaFoldDB" id="A0AA39ICC9"/>
<dbReference type="Proteomes" id="UP001175271">
    <property type="component" value="Unassembled WGS sequence"/>
</dbReference>
<feature type="region of interest" description="Disordered" evidence="1">
    <location>
        <begin position="100"/>
        <end position="138"/>
    </location>
</feature>
<sequence length="356" mass="40795">MSTRKRQRRRLVPNYKRADSVFQRRIGNVMYSVKINGKKSRRHVNQMRLRHVTSPPRNDLGSHEDLELLPFPDVDVLPVWCGASEAQDEDQVNQAEALAFPTQDDRPEASSPARSPDNQSEVDNATTERPYTTRSGRIVKKPNRPDFVSYSCIIPLRYCWYRDYTNLVLIPLSALFEFFQNGQFFIAPNLTVLPFSAIRAFLTFVIIRSSDTLAAKLIFFTGLVLLSCVLHNVGAGAYLCPIACNGTAELKLYGTLVFVQHGTSFCPGERIIVITIPIVSYRLLSSHHLRRWMGPFHRPVVSEMFLTKNRKYSWCAYLMQCFLRQQLLRRLPCAQIYKKKAPAVERDPQNSRGHVT</sequence>
<comment type="caution">
    <text evidence="3">The sequence shown here is derived from an EMBL/GenBank/DDBJ whole genome shotgun (WGS) entry which is preliminary data.</text>
</comment>
<proteinExistence type="predicted"/>
<keyword evidence="4" id="KW-1185">Reference proteome</keyword>
<feature type="transmembrane region" description="Helical" evidence="2">
    <location>
        <begin position="217"/>
        <end position="239"/>
    </location>
</feature>